<comment type="similarity">
    <text evidence="6">Belongs to the tRNA(Ile)-lysidine synthase family.</text>
</comment>
<dbReference type="RefSeq" id="WP_265682834.1">
    <property type="nucleotide sequence ID" value="NZ_CP120863.1"/>
</dbReference>
<keyword evidence="4 6" id="KW-0067">ATP-binding</keyword>
<dbReference type="Gene3D" id="3.40.50.620">
    <property type="entry name" value="HUPs"/>
    <property type="match status" value="1"/>
</dbReference>
<evidence type="ECO:0000313" key="9">
    <source>
        <dbReference type="Proteomes" id="UP001209803"/>
    </source>
</evidence>
<dbReference type="Pfam" id="PF01171">
    <property type="entry name" value="ATP_bind_3"/>
    <property type="match status" value="1"/>
</dbReference>
<dbReference type="EC" id="6.3.4.19" evidence="6"/>
<keyword evidence="6" id="KW-0963">Cytoplasm</keyword>
<evidence type="ECO:0000256" key="3">
    <source>
        <dbReference type="ARBA" id="ARBA00022741"/>
    </source>
</evidence>
<organism evidence="8 9">
    <name type="scientific">Roseibium porphyridii</name>
    <dbReference type="NCBI Taxonomy" id="2866279"/>
    <lineage>
        <taxon>Bacteria</taxon>
        <taxon>Pseudomonadati</taxon>
        <taxon>Pseudomonadota</taxon>
        <taxon>Alphaproteobacteria</taxon>
        <taxon>Hyphomicrobiales</taxon>
        <taxon>Stappiaceae</taxon>
        <taxon>Roseibium</taxon>
    </lineage>
</organism>
<dbReference type="PANTHER" id="PTHR43033:SF1">
    <property type="entry name" value="TRNA(ILE)-LYSIDINE SYNTHASE-RELATED"/>
    <property type="match status" value="1"/>
</dbReference>
<keyword evidence="9" id="KW-1185">Reference proteome</keyword>
<dbReference type="HAMAP" id="MF_01161">
    <property type="entry name" value="tRNA_Ile_lys_synt"/>
    <property type="match status" value="1"/>
</dbReference>
<comment type="domain">
    <text evidence="6">The N-terminal region contains the highly conserved SGGXDS motif, predicted to be a P-loop motif involved in ATP binding.</text>
</comment>
<dbReference type="EMBL" id="CP120863">
    <property type="protein sequence ID" value="WFE90759.1"/>
    <property type="molecule type" value="Genomic_DNA"/>
</dbReference>
<evidence type="ECO:0000256" key="1">
    <source>
        <dbReference type="ARBA" id="ARBA00022598"/>
    </source>
</evidence>
<evidence type="ECO:0000256" key="6">
    <source>
        <dbReference type="HAMAP-Rule" id="MF_01161"/>
    </source>
</evidence>
<dbReference type="InterPro" id="IPR011063">
    <property type="entry name" value="TilS/TtcA_N"/>
</dbReference>
<name>A0ABY8F8A3_9HYPH</name>
<reference evidence="8 9" key="1">
    <citation type="submission" date="2023-03" db="EMBL/GenBank/DDBJ databases">
        <title>Roseibium porphyridii sp. nov. and Roseibium rhodosorbium sp. nov. isolated from marine algae, Porphyridium cruentum and Rhodosorus marinus, respectively.</title>
        <authorList>
            <person name="Lee M.W."/>
            <person name="Choi B.J."/>
            <person name="Lee J.K."/>
            <person name="Choi D.G."/>
            <person name="Baek J.H."/>
            <person name="Bayburt H."/>
            <person name="Kim J.M."/>
            <person name="Han D.M."/>
            <person name="Kim K.H."/>
            <person name="Jeon C.O."/>
        </authorList>
    </citation>
    <scope>NUCLEOTIDE SEQUENCE [LARGE SCALE GENOMIC DNA]</scope>
    <source>
        <strain evidence="8 9">KMA01</strain>
    </source>
</reference>
<sequence length="462" mass="51606">MSAAVHNVPDGPVEPRGLPVEDVDLLFSKLNSFSSLALAVSGGADSLCLMVLFDEWRQRTGWRGSTEVLIVDHRLRAESAEEASFVVREASKRGLPVTVLHWVGPKPLANIQEEARVARYRLFAKRLSETGGQGLLLGHHLDDQAETFLDRLTRGSGVSGLSAMAADEPDGPEGLRLLRPFLGVRKLQLEASLMERGLSWCSDPSNKDEKYKRSRLRRILGLLEAEGLTPERIFQTSAHVRRARHALEVSVKEIAKRLLVEHPAGPVKLSLPAYRDLAEEFRLRLLGVVLDRVRGQRTKRRFSSVEALDNGLMSKDGFQQTLSGCQVRASEQTIWCWREPGRKAPPTLAPFTGGGIWDNRFRYKVPDACEHSDVQNRLFLGPLCDAPISRSAIIWPEGWPREVFDCSPVIWTDAGIALNHVASVSFEHDISDRCEDLELERLPNRVKLPGNHFDEDAENGEI</sequence>
<gene>
    <name evidence="6 8" type="primary">tilS</name>
    <name evidence="8" type="ORF">K1718_05280</name>
</gene>
<dbReference type="NCBIfam" id="TIGR02432">
    <property type="entry name" value="lysidine_TilS_N"/>
    <property type="match status" value="1"/>
</dbReference>
<evidence type="ECO:0000256" key="5">
    <source>
        <dbReference type="ARBA" id="ARBA00048539"/>
    </source>
</evidence>
<feature type="domain" description="tRNA(Ile)-lysidine/2-thiocytidine synthase N-terminal" evidence="7">
    <location>
        <begin position="36"/>
        <end position="218"/>
    </location>
</feature>
<dbReference type="InterPro" id="IPR014729">
    <property type="entry name" value="Rossmann-like_a/b/a_fold"/>
</dbReference>
<dbReference type="InterPro" id="IPR012795">
    <property type="entry name" value="tRNA_Ile_lys_synt_N"/>
</dbReference>
<comment type="function">
    <text evidence="6">Ligates lysine onto the cytidine present at position 34 of the AUA codon-specific tRNA(Ile) that contains the anticodon CAU, in an ATP-dependent manner. Cytidine is converted to lysidine, thus changing the amino acid specificity of the tRNA from methionine to isoleucine.</text>
</comment>
<comment type="catalytic activity">
    <reaction evidence="5 6">
        <text>cytidine(34) in tRNA(Ile2) + L-lysine + ATP = lysidine(34) in tRNA(Ile2) + AMP + diphosphate + H(+)</text>
        <dbReference type="Rhea" id="RHEA:43744"/>
        <dbReference type="Rhea" id="RHEA-COMP:10625"/>
        <dbReference type="Rhea" id="RHEA-COMP:10670"/>
        <dbReference type="ChEBI" id="CHEBI:15378"/>
        <dbReference type="ChEBI" id="CHEBI:30616"/>
        <dbReference type="ChEBI" id="CHEBI:32551"/>
        <dbReference type="ChEBI" id="CHEBI:33019"/>
        <dbReference type="ChEBI" id="CHEBI:82748"/>
        <dbReference type="ChEBI" id="CHEBI:83665"/>
        <dbReference type="ChEBI" id="CHEBI:456215"/>
        <dbReference type="EC" id="6.3.4.19"/>
    </reaction>
</comment>
<evidence type="ECO:0000259" key="7">
    <source>
        <dbReference type="Pfam" id="PF01171"/>
    </source>
</evidence>
<accession>A0ABY8F8A3</accession>
<feature type="binding site" evidence="6">
    <location>
        <begin position="41"/>
        <end position="46"/>
    </location>
    <ligand>
        <name>ATP</name>
        <dbReference type="ChEBI" id="CHEBI:30616"/>
    </ligand>
</feature>
<dbReference type="SUPFAM" id="SSF52402">
    <property type="entry name" value="Adenine nucleotide alpha hydrolases-like"/>
    <property type="match status" value="1"/>
</dbReference>
<keyword evidence="3 6" id="KW-0547">Nucleotide-binding</keyword>
<keyword evidence="1 6" id="KW-0436">Ligase</keyword>
<evidence type="ECO:0000256" key="2">
    <source>
        <dbReference type="ARBA" id="ARBA00022694"/>
    </source>
</evidence>
<keyword evidence="2 6" id="KW-0819">tRNA processing</keyword>
<evidence type="ECO:0000256" key="4">
    <source>
        <dbReference type="ARBA" id="ARBA00022840"/>
    </source>
</evidence>
<dbReference type="CDD" id="cd01992">
    <property type="entry name" value="TilS_N"/>
    <property type="match status" value="1"/>
</dbReference>
<dbReference type="PANTHER" id="PTHR43033">
    <property type="entry name" value="TRNA(ILE)-LYSIDINE SYNTHASE-RELATED"/>
    <property type="match status" value="1"/>
</dbReference>
<dbReference type="Proteomes" id="UP001209803">
    <property type="component" value="Chromosome"/>
</dbReference>
<dbReference type="GO" id="GO:0032267">
    <property type="term" value="F:tRNA(Ile)-lysidine synthase activity"/>
    <property type="evidence" value="ECO:0007669"/>
    <property type="project" value="UniProtKB-EC"/>
</dbReference>
<comment type="subcellular location">
    <subcellularLocation>
        <location evidence="6">Cytoplasm</location>
    </subcellularLocation>
</comment>
<evidence type="ECO:0000313" key="8">
    <source>
        <dbReference type="EMBL" id="WFE90759.1"/>
    </source>
</evidence>
<protein>
    <recommendedName>
        <fullName evidence="6">tRNA(Ile)-lysidine synthase</fullName>
        <ecNumber evidence="6">6.3.4.19</ecNumber>
    </recommendedName>
    <alternativeName>
        <fullName evidence="6">tRNA(Ile)-2-lysyl-cytidine synthase</fullName>
    </alternativeName>
    <alternativeName>
        <fullName evidence="6">tRNA(Ile)-lysidine synthetase</fullName>
    </alternativeName>
</protein>
<proteinExistence type="inferred from homology"/>
<dbReference type="InterPro" id="IPR012094">
    <property type="entry name" value="tRNA_Ile_lys_synt"/>
</dbReference>